<comment type="caution">
    <text evidence="4">The sequence shown here is derived from an EMBL/GenBank/DDBJ whole genome shotgun (WGS) entry which is preliminary data.</text>
</comment>
<dbReference type="Proteomes" id="UP000295375">
    <property type="component" value="Unassembled WGS sequence"/>
</dbReference>
<evidence type="ECO:0000313" key="5">
    <source>
        <dbReference type="Proteomes" id="UP000295375"/>
    </source>
</evidence>
<feature type="domain" description="NodB homology" evidence="3">
    <location>
        <begin position="91"/>
        <end position="270"/>
    </location>
</feature>
<organism evidence="4 5">
    <name type="scientific">Permianibacter aggregans</name>
    <dbReference type="NCBI Taxonomy" id="1510150"/>
    <lineage>
        <taxon>Bacteria</taxon>
        <taxon>Pseudomonadati</taxon>
        <taxon>Pseudomonadota</taxon>
        <taxon>Gammaproteobacteria</taxon>
        <taxon>Pseudomonadales</taxon>
        <taxon>Pseudomonadaceae</taxon>
        <taxon>Permianibacter</taxon>
    </lineage>
</organism>
<dbReference type="AlphaFoldDB" id="A0A4R6ULT0"/>
<proteinExistence type="predicted"/>
<comment type="subcellular location">
    <subcellularLocation>
        <location evidence="1">Secreted</location>
    </subcellularLocation>
</comment>
<keyword evidence="2" id="KW-0732">Signal</keyword>
<dbReference type="CDD" id="cd10918">
    <property type="entry name" value="CE4_NodB_like_5s_6s"/>
    <property type="match status" value="1"/>
</dbReference>
<evidence type="ECO:0000259" key="3">
    <source>
        <dbReference type="PROSITE" id="PS51677"/>
    </source>
</evidence>
<evidence type="ECO:0000256" key="2">
    <source>
        <dbReference type="ARBA" id="ARBA00022729"/>
    </source>
</evidence>
<dbReference type="GO" id="GO:0016810">
    <property type="term" value="F:hydrolase activity, acting on carbon-nitrogen (but not peptide) bonds"/>
    <property type="evidence" value="ECO:0007669"/>
    <property type="project" value="InterPro"/>
</dbReference>
<dbReference type="SUPFAM" id="SSF88713">
    <property type="entry name" value="Glycoside hydrolase/deacetylase"/>
    <property type="match status" value="1"/>
</dbReference>
<gene>
    <name evidence="4" type="ORF">EV696_10914</name>
</gene>
<dbReference type="InterPro" id="IPR051398">
    <property type="entry name" value="Polysacch_Deacetylase"/>
</dbReference>
<dbReference type="GO" id="GO:0005975">
    <property type="term" value="P:carbohydrate metabolic process"/>
    <property type="evidence" value="ECO:0007669"/>
    <property type="project" value="InterPro"/>
</dbReference>
<accession>A0A4R6ULT0</accession>
<dbReference type="EMBL" id="SNYM01000009">
    <property type="protein sequence ID" value="TDQ47612.1"/>
    <property type="molecule type" value="Genomic_DNA"/>
</dbReference>
<name>A0A4R6ULT0_9GAMM</name>
<dbReference type="InterPro" id="IPR002509">
    <property type="entry name" value="NODB_dom"/>
</dbReference>
<dbReference type="PROSITE" id="PS51677">
    <property type="entry name" value="NODB"/>
    <property type="match status" value="1"/>
</dbReference>
<evidence type="ECO:0000313" key="4">
    <source>
        <dbReference type="EMBL" id="TDQ47612.1"/>
    </source>
</evidence>
<dbReference type="Pfam" id="PF01522">
    <property type="entry name" value="Polysacc_deac_1"/>
    <property type="match status" value="1"/>
</dbReference>
<dbReference type="Gene3D" id="3.20.20.370">
    <property type="entry name" value="Glycoside hydrolase/deacetylase"/>
    <property type="match status" value="1"/>
</dbReference>
<sequence length="270" mass="31414">MLVIWLIPLVIVLMLGYFSSRYHWWAKTVPYSVPRVLMYHMVREHLPGGKFNGLRVPPHQFEQQLQWLRKDGWTFFTLAEMQRRRSDLPEKSVALTFDDGYEDNLTNVLPLLEKYDAKATIYIVCDRHDRDWSVYKKKHHSSGELMREPKLSDTQIERLVASGRVEIASHTLTHLNLRDADEATAKEEIQASKQQLEKRFVITVNSFAYPFGIFTERDVALVQAAGYDNAVTTEQGCSDFSDPFRLARVKVSGKEGMFAFRLRMRLGRRN</sequence>
<evidence type="ECO:0000256" key="1">
    <source>
        <dbReference type="ARBA" id="ARBA00004613"/>
    </source>
</evidence>
<dbReference type="PANTHER" id="PTHR34216">
    <property type="match status" value="1"/>
</dbReference>
<dbReference type="PANTHER" id="PTHR34216:SF3">
    <property type="entry name" value="POLY-BETA-1,6-N-ACETYL-D-GLUCOSAMINE N-DEACETYLASE"/>
    <property type="match status" value="1"/>
</dbReference>
<keyword evidence="5" id="KW-1185">Reference proteome</keyword>
<dbReference type="InterPro" id="IPR011330">
    <property type="entry name" value="Glyco_hydro/deAcase_b/a-brl"/>
</dbReference>
<protein>
    <submittedName>
        <fullName evidence="4">Polysaccharide deacetylase</fullName>
    </submittedName>
</protein>
<dbReference type="GO" id="GO:0005576">
    <property type="term" value="C:extracellular region"/>
    <property type="evidence" value="ECO:0007669"/>
    <property type="project" value="UniProtKB-SubCell"/>
</dbReference>
<reference evidence="4 5" key="1">
    <citation type="submission" date="2019-03" db="EMBL/GenBank/DDBJ databases">
        <title>Genomic Encyclopedia of Type Strains, Phase IV (KMG-IV): sequencing the most valuable type-strain genomes for metagenomic binning, comparative biology and taxonomic classification.</title>
        <authorList>
            <person name="Goeker M."/>
        </authorList>
    </citation>
    <scope>NUCLEOTIDE SEQUENCE [LARGE SCALE GENOMIC DNA]</scope>
    <source>
        <strain evidence="4 5">DSM 103792</strain>
    </source>
</reference>